<feature type="domain" description="Ig-like" evidence="11">
    <location>
        <begin position="920"/>
        <end position="1009"/>
    </location>
</feature>
<feature type="compositionally biased region" description="Gly residues" evidence="10">
    <location>
        <begin position="1372"/>
        <end position="1384"/>
    </location>
</feature>
<dbReference type="InterPro" id="IPR007110">
    <property type="entry name" value="Ig-like_dom"/>
</dbReference>
<dbReference type="InterPro" id="IPR003961">
    <property type="entry name" value="FN3_dom"/>
</dbReference>
<feature type="domain" description="Fibronectin type-III" evidence="12">
    <location>
        <begin position="699"/>
        <end position="811"/>
    </location>
</feature>
<evidence type="ECO:0000259" key="11">
    <source>
        <dbReference type="PROSITE" id="PS50835"/>
    </source>
</evidence>
<keyword evidence="7" id="KW-0472">Membrane</keyword>
<evidence type="ECO:0000256" key="9">
    <source>
        <dbReference type="ARBA" id="ARBA00023319"/>
    </source>
</evidence>
<keyword evidence="5" id="KW-0130">Cell adhesion</keyword>
<dbReference type="InterPro" id="IPR036116">
    <property type="entry name" value="FN3_sf"/>
</dbReference>
<dbReference type="InterPro" id="IPR013783">
    <property type="entry name" value="Ig-like_fold"/>
</dbReference>
<dbReference type="EMBL" id="CADEBC010000525">
    <property type="protein sequence ID" value="CAB3245851.1"/>
    <property type="molecule type" value="Genomic_DNA"/>
</dbReference>
<feature type="region of interest" description="Disordered" evidence="10">
    <location>
        <begin position="1372"/>
        <end position="1412"/>
    </location>
</feature>
<feature type="domain" description="Ig-like" evidence="11">
    <location>
        <begin position="36"/>
        <end position="137"/>
    </location>
</feature>
<reference evidence="13 14" key="1">
    <citation type="submission" date="2020-04" db="EMBL/GenBank/DDBJ databases">
        <authorList>
            <person name="Wallbank WR R."/>
            <person name="Pardo Diaz C."/>
            <person name="Kozak K."/>
            <person name="Martin S."/>
            <person name="Jiggins C."/>
            <person name="Moest M."/>
            <person name="Warren A I."/>
            <person name="Byers J.R.P. K."/>
            <person name="Montejo-Kovacevich G."/>
            <person name="Yen C E."/>
        </authorList>
    </citation>
    <scope>NUCLEOTIDE SEQUENCE [LARGE SCALE GENOMIC DNA]</scope>
</reference>
<evidence type="ECO:0000313" key="13">
    <source>
        <dbReference type="EMBL" id="CAB3245851.1"/>
    </source>
</evidence>
<proteinExistence type="predicted"/>
<dbReference type="OrthoDB" id="8923679at2759"/>
<feature type="domain" description="Ig-like" evidence="11">
    <location>
        <begin position="322"/>
        <end position="407"/>
    </location>
</feature>
<dbReference type="InterPro" id="IPR003599">
    <property type="entry name" value="Ig_sub"/>
</dbReference>
<dbReference type="SUPFAM" id="SSF48726">
    <property type="entry name" value="Immunoglobulin"/>
    <property type="match status" value="6"/>
</dbReference>
<dbReference type="PANTHER" id="PTHR44170">
    <property type="entry name" value="PROTEIN SIDEKICK"/>
    <property type="match status" value="1"/>
</dbReference>
<dbReference type="InterPro" id="IPR013098">
    <property type="entry name" value="Ig_I-set"/>
</dbReference>
<feature type="domain" description="Fibronectin type-III" evidence="12">
    <location>
        <begin position="815"/>
        <end position="916"/>
    </location>
</feature>
<dbReference type="FunFam" id="2.60.40.10:FF:000333">
    <property type="entry name" value="Down syndrome cell adhesion molecule"/>
    <property type="match status" value="1"/>
</dbReference>
<keyword evidence="4" id="KW-0677">Repeat</keyword>
<feature type="domain" description="Fibronectin type-III" evidence="12">
    <location>
        <begin position="518"/>
        <end position="626"/>
    </location>
</feature>
<dbReference type="Pfam" id="PF00041">
    <property type="entry name" value="fn3"/>
    <property type="match status" value="4"/>
</dbReference>
<sequence length="1412" mass="153126">MQISNQKPKTNLISAPPSIALSSLNTPYTDSVDSRPELVYTFIEQAVQPGAQVALKCSAVGEPPPRFRWTLDGQPIPSHHGAIITEGRESGPSGLGTSSNYVLSTLSLSSARVEHGGRYECRATNNHGSLAHAARLNVYGSPYIRAMNPVKAVAGAEVTVWCPYYGFPIDSVKWEGGAGADPRYQQMDGQLTITNVDRNRDKGGWTCSVLTPGGELARREVQMTVVSPPVLSPIVFPPGLRAGDRSQLTCTVTSGDMPVYFSWLKDQMPISSALQVDERGAEFYSMLLFKSLTAAHSGIYTCVVTNTAGKANMSAELAIKVPPFWQIEPTDTAVLLNGSLTVSCEAKGHPPPSIYWTKFAGSTETTLGGVSDPVVLTNGSLRLESARAEHSGKYRCRADNGVSPALSKTLIIHVNEPARFEMQSANVTAKLGETVRLACVARGDSPLSTAWSHSGRALPNSDYRMSISETRSAEGLRSELVVERADRRDSGVYRCQASNPYGRSDHFVHLAVQEPPEPPANFRVLDTSSRSVRLQWRRPYDGNSPVLGYVVQYRKHDSTNTDSWRDADTHNVSVSAHTMDSYSETESATITGLEPATAYLVRARTVTAQFASAHTRALLALTLHEPPSRAPISLRASAPRSSTIELSWQAPPSSSWNGELLGYTVWWWPSADGSLAGGANVGMEFATVRGQITKYIIEGLEHYTRCRAVSPQSLKVEWSPPPAHAHHGALLGYKLLYRPEHTTEWLEWEVRGNSGSNVGAGAGAEVKRVAGVETLLLALRPHTNYTVQALAYTTAGDGVPAEPIHCTTQQDVPGSPAAVKVVATSVTSLAVSWLPPSRPNGPILYYTVFYRELGRDRPPQTTTVQVEDGDHFVGLGGSTELKSLSEGATYEAWVAAHSVTGEGEPSAPQPASTSSRVKIPSFGLKARARLLSFGVWARVQCGHSLRLACAWRGEPAPRTRWLRGDRPVTHDPRIHLTNLGHLAIHEVDASTSGNYTCSARNTFGSEEVTYRVECASPPAAPSLNLDHVAHTDARLTWRTTHHPAAPPHGFTIWWVRIRDDTGDGLDPVSRTEEERRLETGGEAASVILRALSCGATYSVRAVAHSRAGPSPPSAPLLVKTKPPVLVWEGGGEDRLDEGAEAAVWSNSSALALDARRAVRCSARLVRLQWRRADTSGVPAWRDADLTSLHHHRELTLLARRHLSTALCSAKFQTAQRPRKPLLVAWCSTLAPCGGQSDEEVRRCSHSVASTDKSVCPEQQNIRNCQHDYKHDKLSPASDVYEISPYATFAVGGETAAATLDHTLQFRTFGHRDNDALPHRPCRKHPQRHRERAEVEKHHSECELQQLSRYEKVRPRHCAATSYCVPLPHHGSSGGGSAGGCGSAGGLSEVYAGDSSAESGPGSLSPRTHHEHS</sequence>
<dbReference type="SMART" id="SM00408">
    <property type="entry name" value="IGc2"/>
    <property type="match status" value="6"/>
</dbReference>
<gene>
    <name evidence="13" type="ORF">APLA_LOCUS10622</name>
</gene>
<feature type="domain" description="Ig-like" evidence="11">
    <location>
        <begin position="417"/>
        <end position="513"/>
    </location>
</feature>
<feature type="domain" description="Ig-like" evidence="11">
    <location>
        <begin position="142"/>
        <end position="224"/>
    </location>
</feature>
<dbReference type="InterPro" id="IPR003598">
    <property type="entry name" value="Ig_sub2"/>
</dbReference>
<dbReference type="GO" id="GO:0016020">
    <property type="term" value="C:membrane"/>
    <property type="evidence" value="ECO:0007669"/>
    <property type="project" value="UniProtKB-SubCell"/>
</dbReference>
<dbReference type="SUPFAM" id="SSF49265">
    <property type="entry name" value="Fibronectin type III"/>
    <property type="match status" value="3"/>
</dbReference>
<dbReference type="SMART" id="SM00409">
    <property type="entry name" value="IG"/>
    <property type="match status" value="6"/>
</dbReference>
<dbReference type="SMART" id="SM00060">
    <property type="entry name" value="FN3"/>
    <property type="match status" value="4"/>
</dbReference>
<evidence type="ECO:0000256" key="10">
    <source>
        <dbReference type="SAM" id="MobiDB-lite"/>
    </source>
</evidence>
<comment type="caution">
    <text evidence="13">The sequence shown here is derived from an EMBL/GenBank/DDBJ whole genome shotgun (WGS) entry which is preliminary data.</text>
</comment>
<keyword evidence="2" id="KW-0812">Transmembrane</keyword>
<dbReference type="Proteomes" id="UP000494106">
    <property type="component" value="Unassembled WGS sequence"/>
</dbReference>
<feature type="compositionally biased region" description="Basic residues" evidence="10">
    <location>
        <begin position="1319"/>
        <end position="1329"/>
    </location>
</feature>
<protein>
    <recommendedName>
        <fullName evidence="15">Down syndrome cell adhesion molecule-like protein Dscam2</fullName>
    </recommendedName>
</protein>
<dbReference type="Gene3D" id="2.60.40.10">
    <property type="entry name" value="Immunoglobulins"/>
    <property type="match status" value="11"/>
</dbReference>
<accession>A0A8S1AK91</accession>
<evidence type="ECO:0000256" key="6">
    <source>
        <dbReference type="ARBA" id="ARBA00022989"/>
    </source>
</evidence>
<evidence type="ECO:0000256" key="7">
    <source>
        <dbReference type="ARBA" id="ARBA00023136"/>
    </source>
</evidence>
<organism evidence="13 14">
    <name type="scientific">Arctia plantaginis</name>
    <name type="common">Wood tiger moth</name>
    <name type="synonym">Phalaena plantaginis</name>
    <dbReference type="NCBI Taxonomy" id="874455"/>
    <lineage>
        <taxon>Eukaryota</taxon>
        <taxon>Metazoa</taxon>
        <taxon>Ecdysozoa</taxon>
        <taxon>Arthropoda</taxon>
        <taxon>Hexapoda</taxon>
        <taxon>Insecta</taxon>
        <taxon>Pterygota</taxon>
        <taxon>Neoptera</taxon>
        <taxon>Endopterygota</taxon>
        <taxon>Lepidoptera</taxon>
        <taxon>Glossata</taxon>
        <taxon>Ditrysia</taxon>
        <taxon>Noctuoidea</taxon>
        <taxon>Erebidae</taxon>
        <taxon>Arctiinae</taxon>
        <taxon>Arctia</taxon>
    </lineage>
</organism>
<evidence type="ECO:0000256" key="8">
    <source>
        <dbReference type="ARBA" id="ARBA00023157"/>
    </source>
</evidence>
<dbReference type="PROSITE" id="PS50853">
    <property type="entry name" value="FN3"/>
    <property type="match status" value="4"/>
</dbReference>
<evidence type="ECO:0000256" key="4">
    <source>
        <dbReference type="ARBA" id="ARBA00022737"/>
    </source>
</evidence>
<dbReference type="GO" id="GO:0048812">
    <property type="term" value="P:neuron projection morphogenesis"/>
    <property type="evidence" value="ECO:0007669"/>
    <property type="project" value="UniProtKB-ARBA"/>
</dbReference>
<evidence type="ECO:0000256" key="1">
    <source>
        <dbReference type="ARBA" id="ARBA00004167"/>
    </source>
</evidence>
<dbReference type="FunFam" id="2.60.40.10:FF:000017">
    <property type="entry name" value="Down syndrome cell adhesion molecule b"/>
    <property type="match status" value="1"/>
</dbReference>
<comment type="subcellular location">
    <subcellularLocation>
        <location evidence="1">Membrane</location>
        <topology evidence="1">Single-pass membrane protein</topology>
    </subcellularLocation>
</comment>
<keyword evidence="3" id="KW-0732">Signal</keyword>
<keyword evidence="9" id="KW-0393">Immunoglobulin domain</keyword>
<dbReference type="Pfam" id="PF13927">
    <property type="entry name" value="Ig_3"/>
    <property type="match status" value="2"/>
</dbReference>
<dbReference type="InterPro" id="IPR036179">
    <property type="entry name" value="Ig-like_dom_sf"/>
</dbReference>
<keyword evidence="14" id="KW-1185">Reference proteome</keyword>
<feature type="region of interest" description="Disordered" evidence="10">
    <location>
        <begin position="1314"/>
        <end position="1335"/>
    </location>
</feature>
<evidence type="ECO:0000256" key="5">
    <source>
        <dbReference type="ARBA" id="ARBA00022889"/>
    </source>
</evidence>
<dbReference type="PROSITE" id="PS50835">
    <property type="entry name" value="IG_LIKE"/>
    <property type="match status" value="6"/>
</dbReference>
<dbReference type="Pfam" id="PF07679">
    <property type="entry name" value="I-set"/>
    <property type="match status" value="3"/>
</dbReference>
<dbReference type="PANTHER" id="PTHR44170:SF56">
    <property type="entry name" value="FIBRONECTIN TYPE-III DOMAIN-CONTAINING PROTEIN"/>
    <property type="match status" value="1"/>
</dbReference>
<evidence type="ECO:0000256" key="3">
    <source>
        <dbReference type="ARBA" id="ARBA00022729"/>
    </source>
</evidence>
<evidence type="ECO:0000313" key="14">
    <source>
        <dbReference type="Proteomes" id="UP000494106"/>
    </source>
</evidence>
<evidence type="ECO:0000256" key="2">
    <source>
        <dbReference type="ARBA" id="ARBA00022692"/>
    </source>
</evidence>
<name>A0A8S1AK91_ARCPL</name>
<dbReference type="GO" id="GO:0098609">
    <property type="term" value="P:cell-cell adhesion"/>
    <property type="evidence" value="ECO:0007669"/>
    <property type="project" value="TreeGrafter"/>
</dbReference>
<evidence type="ECO:0008006" key="15">
    <source>
        <dbReference type="Google" id="ProtNLM"/>
    </source>
</evidence>
<keyword evidence="6" id="KW-1133">Transmembrane helix</keyword>
<feature type="domain" description="Ig-like" evidence="11">
    <location>
        <begin position="229"/>
        <end position="318"/>
    </location>
</feature>
<keyword evidence="8" id="KW-1015">Disulfide bond</keyword>
<evidence type="ECO:0000259" key="12">
    <source>
        <dbReference type="PROSITE" id="PS50853"/>
    </source>
</evidence>
<dbReference type="CDD" id="cd00063">
    <property type="entry name" value="FN3"/>
    <property type="match status" value="5"/>
</dbReference>
<feature type="domain" description="Fibronectin type-III" evidence="12">
    <location>
        <begin position="1017"/>
        <end position="1123"/>
    </location>
</feature>